<feature type="chain" id="PRO_5038885094" description="SH3b domain-containing protein" evidence="2">
    <location>
        <begin position="24"/>
        <end position="165"/>
    </location>
</feature>
<keyword evidence="5" id="KW-1185">Reference proteome</keyword>
<dbReference type="Pfam" id="PF08239">
    <property type="entry name" value="SH3_3"/>
    <property type="match status" value="1"/>
</dbReference>
<dbReference type="RefSeq" id="WP_113659341.1">
    <property type="nucleotide sequence ID" value="NZ_KZ845668.1"/>
</dbReference>
<evidence type="ECO:0000259" key="3">
    <source>
        <dbReference type="Pfam" id="PF08239"/>
    </source>
</evidence>
<evidence type="ECO:0000256" key="1">
    <source>
        <dbReference type="SAM" id="MobiDB-lite"/>
    </source>
</evidence>
<reference evidence="4 5" key="2">
    <citation type="submission" date="2018-06" db="EMBL/GenBank/DDBJ databases">
        <authorList>
            <person name="Zhirakovskaya E."/>
        </authorList>
    </citation>
    <scope>NUCLEOTIDE SEQUENCE [LARGE SCALE GENOMIC DNA]</scope>
    <source>
        <strain evidence="4 5">FBKL4.011</strain>
    </source>
</reference>
<accession>A0A364K3Q7</accession>
<protein>
    <recommendedName>
        <fullName evidence="3">SH3b domain-containing protein</fullName>
    </recommendedName>
</protein>
<evidence type="ECO:0000313" key="4">
    <source>
        <dbReference type="EMBL" id="RAL23356.1"/>
    </source>
</evidence>
<feature type="compositionally biased region" description="Basic and acidic residues" evidence="1">
    <location>
        <begin position="39"/>
        <end position="51"/>
    </location>
</feature>
<dbReference type="Gene3D" id="2.30.30.40">
    <property type="entry name" value="SH3 Domains"/>
    <property type="match status" value="1"/>
</dbReference>
<feature type="signal peptide" evidence="2">
    <location>
        <begin position="1"/>
        <end position="23"/>
    </location>
</feature>
<dbReference type="InterPro" id="IPR003646">
    <property type="entry name" value="SH3-like_bac-type"/>
</dbReference>
<reference evidence="4 5" key="1">
    <citation type="submission" date="2018-06" db="EMBL/GenBank/DDBJ databases">
        <title>Thermoflavimicrobium daqus sp. nov., a thermophilic microbe isolated from Moutai-flavour Daqu.</title>
        <authorList>
            <person name="Wang X."/>
            <person name="Zhou H."/>
        </authorList>
    </citation>
    <scope>NUCLEOTIDE SEQUENCE [LARGE SCALE GENOMIC DNA]</scope>
    <source>
        <strain evidence="4 5">FBKL4.011</strain>
    </source>
</reference>
<feature type="domain" description="SH3b" evidence="3">
    <location>
        <begin position="97"/>
        <end position="152"/>
    </location>
</feature>
<dbReference type="OrthoDB" id="1758253at2"/>
<feature type="compositionally biased region" description="Pro residues" evidence="1">
    <location>
        <begin position="56"/>
        <end position="68"/>
    </location>
</feature>
<name>A0A364K3Q7_9BACL</name>
<dbReference type="AlphaFoldDB" id="A0A364K3Q7"/>
<evidence type="ECO:0000313" key="5">
    <source>
        <dbReference type="Proteomes" id="UP000251213"/>
    </source>
</evidence>
<sequence length="165" mass="18274">MRKIPIWTGGLSILLLLSGCGQTTPSTQTTKVDIVVPEQPKEKAPEQKKSEVSNPQPLPPTQPAPNPSPTYSVDTKLQQANDIAQAIKNTTQSVHDSAHLRSGPNISSGKVTHVPKGAQLYVQTAQVDPTDYRIWCFVTYNSYQGWISYKTLNPSYYLQSNYKKD</sequence>
<dbReference type="Proteomes" id="UP000251213">
    <property type="component" value="Unassembled WGS sequence"/>
</dbReference>
<keyword evidence="2" id="KW-0732">Signal</keyword>
<feature type="region of interest" description="Disordered" evidence="1">
    <location>
        <begin position="38"/>
        <end position="75"/>
    </location>
</feature>
<evidence type="ECO:0000256" key="2">
    <source>
        <dbReference type="SAM" id="SignalP"/>
    </source>
</evidence>
<proteinExistence type="predicted"/>
<gene>
    <name evidence="4" type="ORF">DL897_11740</name>
</gene>
<comment type="caution">
    <text evidence="4">The sequence shown here is derived from an EMBL/GenBank/DDBJ whole genome shotgun (WGS) entry which is preliminary data.</text>
</comment>
<dbReference type="EMBL" id="QJKK01000006">
    <property type="protein sequence ID" value="RAL23356.1"/>
    <property type="molecule type" value="Genomic_DNA"/>
</dbReference>
<organism evidence="4 5">
    <name type="scientific">Thermoflavimicrobium daqui</name>
    <dbReference type="NCBI Taxonomy" id="2137476"/>
    <lineage>
        <taxon>Bacteria</taxon>
        <taxon>Bacillati</taxon>
        <taxon>Bacillota</taxon>
        <taxon>Bacilli</taxon>
        <taxon>Bacillales</taxon>
        <taxon>Thermoactinomycetaceae</taxon>
        <taxon>Thermoflavimicrobium</taxon>
    </lineage>
</organism>
<dbReference type="PROSITE" id="PS51257">
    <property type="entry name" value="PROKAR_LIPOPROTEIN"/>
    <property type="match status" value="1"/>
</dbReference>